<organism evidence="2 3">
    <name type="scientific">Emticicia aquatilis</name>
    <dbReference type="NCBI Taxonomy" id="1537369"/>
    <lineage>
        <taxon>Bacteria</taxon>
        <taxon>Pseudomonadati</taxon>
        <taxon>Bacteroidota</taxon>
        <taxon>Cytophagia</taxon>
        <taxon>Cytophagales</taxon>
        <taxon>Leadbetterellaceae</taxon>
        <taxon>Emticicia</taxon>
    </lineage>
</organism>
<dbReference type="InterPro" id="IPR006674">
    <property type="entry name" value="HD_domain"/>
</dbReference>
<dbReference type="Proteomes" id="UP000609064">
    <property type="component" value="Unassembled WGS sequence"/>
</dbReference>
<protein>
    <submittedName>
        <fullName evidence="2">Phosphohydrolase</fullName>
    </submittedName>
</protein>
<dbReference type="Pfam" id="PF01966">
    <property type="entry name" value="HD"/>
    <property type="match status" value="1"/>
</dbReference>
<dbReference type="InterPro" id="IPR003607">
    <property type="entry name" value="HD/PDEase_dom"/>
</dbReference>
<accession>A0A916Z462</accession>
<dbReference type="Gene3D" id="1.10.3210.10">
    <property type="entry name" value="Hypothetical protein af1432"/>
    <property type="match status" value="1"/>
</dbReference>
<proteinExistence type="predicted"/>
<name>A0A916Z462_9BACT</name>
<dbReference type="AlphaFoldDB" id="A0A916Z462"/>
<reference evidence="2" key="2">
    <citation type="submission" date="2020-09" db="EMBL/GenBank/DDBJ databases">
        <authorList>
            <person name="Sun Q."/>
            <person name="Zhou Y."/>
        </authorList>
    </citation>
    <scope>NUCLEOTIDE SEQUENCE</scope>
    <source>
        <strain evidence="2">CGMCC 1.15958</strain>
    </source>
</reference>
<dbReference type="EMBL" id="BMKK01000010">
    <property type="protein sequence ID" value="GGD72809.1"/>
    <property type="molecule type" value="Genomic_DNA"/>
</dbReference>
<sequence length="198" mass="22992">MLVVGKILFVIKNKVMPELSFEKLPPNIQIILDNLHCPILLNRHLILVYNVSKVLTKKILYEFPNLGLNEDEILFGAATHDIGKIIEKKELREKGNIHEETGYKILIDYGINENLARFTITHGSWENENLRIEDLIVSLADKIWKGQRIDKLEEKLIKEISTLINLDYWATYLKLDSIISKIIIGADKRLNWQSNFEN</sequence>
<gene>
    <name evidence="2" type="ORF">GCM10011514_41120</name>
</gene>
<reference evidence="2" key="1">
    <citation type="journal article" date="2014" name="Int. J. Syst. Evol. Microbiol.">
        <title>Complete genome sequence of Corynebacterium casei LMG S-19264T (=DSM 44701T), isolated from a smear-ripened cheese.</title>
        <authorList>
            <consortium name="US DOE Joint Genome Institute (JGI-PGF)"/>
            <person name="Walter F."/>
            <person name="Albersmeier A."/>
            <person name="Kalinowski J."/>
            <person name="Ruckert C."/>
        </authorList>
    </citation>
    <scope>NUCLEOTIDE SEQUENCE</scope>
    <source>
        <strain evidence="2">CGMCC 1.15958</strain>
    </source>
</reference>
<dbReference type="RefSeq" id="WP_188768944.1">
    <property type="nucleotide sequence ID" value="NZ_BMKK01000010.1"/>
</dbReference>
<comment type="caution">
    <text evidence="2">The sequence shown here is derived from an EMBL/GenBank/DDBJ whole genome shotgun (WGS) entry which is preliminary data.</text>
</comment>
<keyword evidence="3" id="KW-1185">Reference proteome</keyword>
<dbReference type="CDD" id="cd00077">
    <property type="entry name" value="HDc"/>
    <property type="match status" value="1"/>
</dbReference>
<evidence type="ECO:0000313" key="2">
    <source>
        <dbReference type="EMBL" id="GGD72809.1"/>
    </source>
</evidence>
<evidence type="ECO:0000259" key="1">
    <source>
        <dbReference type="Pfam" id="PF01966"/>
    </source>
</evidence>
<feature type="domain" description="HD" evidence="1">
    <location>
        <begin position="44"/>
        <end position="143"/>
    </location>
</feature>
<evidence type="ECO:0000313" key="3">
    <source>
        <dbReference type="Proteomes" id="UP000609064"/>
    </source>
</evidence>
<dbReference type="SUPFAM" id="SSF109604">
    <property type="entry name" value="HD-domain/PDEase-like"/>
    <property type="match status" value="1"/>
</dbReference>